<comment type="catalytic activity">
    <reaction evidence="1 17">
        <text>Random hydrolysis of (1-&gt;4)-linkages between N-acetyl-beta-D-glucosamine and D-glucuronate residues in hyaluronate.</text>
        <dbReference type="EC" id="3.2.1.35"/>
    </reaction>
</comment>
<dbReference type="Gene3D" id="3.20.20.70">
    <property type="entry name" value="Aldolase class I"/>
    <property type="match status" value="1"/>
</dbReference>
<dbReference type="Proteomes" id="UP001181693">
    <property type="component" value="Unassembled WGS sequence"/>
</dbReference>
<keyword evidence="12 17" id="KW-0326">Glycosidase</keyword>
<feature type="active site" description="Proton donor" evidence="14">
    <location>
        <position position="120"/>
    </location>
</feature>
<accession>A0AAV2ZKI3</accession>
<dbReference type="PANTHER" id="PTHR11769">
    <property type="entry name" value="HYALURONIDASE"/>
    <property type="match status" value="1"/>
</dbReference>
<dbReference type="Pfam" id="PF01630">
    <property type="entry name" value="Glyco_hydro_56"/>
    <property type="match status" value="1"/>
</dbReference>
<evidence type="ECO:0000313" key="19">
    <source>
        <dbReference type="EMBL" id="DBA18361.1"/>
    </source>
</evidence>
<keyword evidence="11" id="KW-0458">Lysosome</keyword>
<keyword evidence="8 17" id="KW-0378">Hydrolase</keyword>
<evidence type="ECO:0000256" key="3">
    <source>
        <dbReference type="ARBA" id="ARBA00004613"/>
    </source>
</evidence>
<dbReference type="PRINTS" id="PR00846">
    <property type="entry name" value="GLHYDRLASE56"/>
</dbReference>
<feature type="chain" id="PRO_5043909752" description="Hyaluronidase" evidence="18">
    <location>
        <begin position="28"/>
        <end position="372"/>
    </location>
</feature>
<evidence type="ECO:0000256" key="2">
    <source>
        <dbReference type="ARBA" id="ARBA00004371"/>
    </source>
</evidence>
<dbReference type="EMBL" id="DYDO01000009">
    <property type="protein sequence ID" value="DBA18361.1"/>
    <property type="molecule type" value="Genomic_DNA"/>
</dbReference>
<dbReference type="PIRSF" id="PIRSF038193">
    <property type="entry name" value="Hyaluronidase"/>
    <property type="match status" value="1"/>
</dbReference>
<evidence type="ECO:0000313" key="20">
    <source>
        <dbReference type="Proteomes" id="UP001181693"/>
    </source>
</evidence>
<comment type="caution">
    <text evidence="19">The sequence shown here is derived from an EMBL/GenBank/DDBJ whole genome shotgun (WGS) entry which is preliminary data.</text>
</comment>
<keyword evidence="10" id="KW-0325">Glycoprotein</keyword>
<evidence type="ECO:0000256" key="16">
    <source>
        <dbReference type="PIRSR" id="PIRSR038193-3"/>
    </source>
</evidence>
<dbReference type="GO" id="GO:0031410">
    <property type="term" value="C:cytoplasmic vesicle"/>
    <property type="evidence" value="ECO:0007669"/>
    <property type="project" value="TreeGrafter"/>
</dbReference>
<dbReference type="InterPro" id="IPR018155">
    <property type="entry name" value="Hyaluronidase"/>
</dbReference>
<dbReference type="GO" id="GO:0004415">
    <property type="term" value="F:hyalurononglucosaminidase activity"/>
    <property type="evidence" value="ECO:0007669"/>
    <property type="project" value="UniProtKB-UniRule"/>
</dbReference>
<organism evidence="19 20">
    <name type="scientific">Pyxicephalus adspersus</name>
    <name type="common">African bullfrog</name>
    <dbReference type="NCBI Taxonomy" id="30357"/>
    <lineage>
        <taxon>Eukaryota</taxon>
        <taxon>Metazoa</taxon>
        <taxon>Chordata</taxon>
        <taxon>Craniata</taxon>
        <taxon>Vertebrata</taxon>
        <taxon>Euteleostomi</taxon>
        <taxon>Amphibia</taxon>
        <taxon>Batrachia</taxon>
        <taxon>Anura</taxon>
        <taxon>Neobatrachia</taxon>
        <taxon>Ranoidea</taxon>
        <taxon>Pyxicephalidae</taxon>
        <taxon>Pyxicephalinae</taxon>
        <taxon>Pyxicephalus</taxon>
    </lineage>
</organism>
<evidence type="ECO:0000256" key="11">
    <source>
        <dbReference type="ARBA" id="ARBA00023228"/>
    </source>
</evidence>
<dbReference type="FunFam" id="3.20.20.70:FF:000065">
    <property type="entry name" value="Hyaluronidase"/>
    <property type="match status" value="1"/>
</dbReference>
<evidence type="ECO:0000256" key="5">
    <source>
        <dbReference type="ARBA" id="ARBA00022525"/>
    </source>
</evidence>
<feature type="signal peptide" evidence="18">
    <location>
        <begin position="1"/>
        <end position="27"/>
    </location>
</feature>
<evidence type="ECO:0000256" key="1">
    <source>
        <dbReference type="ARBA" id="ARBA00000251"/>
    </source>
</evidence>
<keyword evidence="5" id="KW-0964">Secreted</keyword>
<dbReference type="AlphaFoldDB" id="A0AAV2ZKI3"/>
<dbReference type="GO" id="GO:0030214">
    <property type="term" value="P:hyaluronan catabolic process"/>
    <property type="evidence" value="ECO:0007669"/>
    <property type="project" value="TreeGrafter"/>
</dbReference>
<keyword evidence="6" id="KW-0245">EGF-like domain</keyword>
<evidence type="ECO:0000256" key="10">
    <source>
        <dbReference type="ARBA" id="ARBA00023180"/>
    </source>
</evidence>
<keyword evidence="7 18" id="KW-0732">Signal</keyword>
<feature type="disulfide bond" evidence="16">
    <location>
        <begin position="196"/>
        <end position="212"/>
    </location>
</feature>
<dbReference type="InterPro" id="IPR013785">
    <property type="entry name" value="Aldolase_TIM"/>
</dbReference>
<name>A0AAV2ZKI3_PYXAD</name>
<dbReference type="PANTHER" id="PTHR11769:SF23">
    <property type="entry name" value="HYALURONIDASE-1"/>
    <property type="match status" value="1"/>
</dbReference>
<evidence type="ECO:0000256" key="18">
    <source>
        <dbReference type="SAM" id="SignalP"/>
    </source>
</evidence>
<evidence type="ECO:0000256" key="14">
    <source>
        <dbReference type="PIRSR" id="PIRSR038193-1"/>
    </source>
</evidence>
<dbReference type="GO" id="GO:0005576">
    <property type="term" value="C:extracellular region"/>
    <property type="evidence" value="ECO:0007669"/>
    <property type="project" value="UniProtKB-SubCell"/>
</dbReference>
<comment type="similarity">
    <text evidence="4 13 17">Belongs to the glycosyl hydrolase 56 family.</text>
</comment>
<evidence type="ECO:0000256" key="15">
    <source>
        <dbReference type="PIRSR" id="PIRSR038193-2"/>
    </source>
</evidence>
<feature type="disulfide bond" evidence="16">
    <location>
        <begin position="346"/>
        <end position="357"/>
    </location>
</feature>
<evidence type="ECO:0000256" key="13">
    <source>
        <dbReference type="PIRNR" id="PIRNR038193"/>
    </source>
</evidence>
<proteinExistence type="inferred from homology"/>
<dbReference type="GO" id="GO:0005975">
    <property type="term" value="P:carbohydrate metabolic process"/>
    <property type="evidence" value="ECO:0007669"/>
    <property type="project" value="UniProtKB-UniRule"/>
</dbReference>
<dbReference type="EC" id="3.2.1.35" evidence="17"/>
<sequence>MSITLPAIITTAALFLLFSVLPLPAGCDPVASDWPFVILWNAPTRPCLTNHSVSLDLEDFDIIINQNQSFLGPELVIFYMNQLGLYPYYTQAQEPVTGGLPQNSSLEGHLAKGWGVVDWEEWRPLWDWNWENMTRYHLMSLRLVNQRHPDWPYGKLRRLAKRQFEAAAREFMASTLQMALRLRPGGLWGFYGFPNCYNYGYKNCSHNYTGRCPEDVMRSNDAMDWLWGISRALYPQIYLERDLRDSEHVGPYVRYRVQEGLRVSAIAEVPVLPYARIAYTYSMDFLTQDDLMKTIGQSSALGASGVVLWGNNDFSCSKESCLAVKGYIEEKLAPYLKNITTAAILCSHALCSGNGRCAHKFSDSDIHLHLDP</sequence>
<reference evidence="19" key="1">
    <citation type="thesis" date="2020" institute="ProQuest LLC" country="789 East Eisenhower Parkway, Ann Arbor, MI, USA">
        <title>Comparative Genomics and Chromosome Evolution.</title>
        <authorList>
            <person name="Mudd A.B."/>
        </authorList>
    </citation>
    <scope>NUCLEOTIDE SEQUENCE</scope>
    <source>
        <strain evidence="19">1538</strain>
        <tissue evidence="19">Blood</tissue>
    </source>
</reference>
<gene>
    <name evidence="19" type="ORF">GDO54_016614</name>
</gene>
<evidence type="ECO:0000256" key="7">
    <source>
        <dbReference type="ARBA" id="ARBA00022729"/>
    </source>
</evidence>
<keyword evidence="9 16" id="KW-1015">Disulfide bond</keyword>
<dbReference type="GO" id="GO:0005764">
    <property type="term" value="C:lysosome"/>
    <property type="evidence" value="ECO:0007669"/>
    <property type="project" value="UniProtKB-SubCell"/>
</dbReference>
<evidence type="ECO:0000256" key="8">
    <source>
        <dbReference type="ARBA" id="ARBA00022801"/>
    </source>
</evidence>
<protein>
    <recommendedName>
        <fullName evidence="17">Hyaluronidase</fullName>
        <ecNumber evidence="17">3.2.1.35</ecNumber>
    </recommendedName>
</protein>
<evidence type="ECO:0000256" key="12">
    <source>
        <dbReference type="ARBA" id="ARBA00023295"/>
    </source>
</evidence>
<evidence type="ECO:0000256" key="6">
    <source>
        <dbReference type="ARBA" id="ARBA00022536"/>
    </source>
</evidence>
<dbReference type="SUPFAM" id="SSF51445">
    <property type="entry name" value="(Trans)glycosidases"/>
    <property type="match status" value="1"/>
</dbReference>
<feature type="disulfide bond" evidence="16">
    <location>
        <begin position="47"/>
        <end position="321"/>
    </location>
</feature>
<evidence type="ECO:0000256" key="9">
    <source>
        <dbReference type="ARBA" id="ARBA00023157"/>
    </source>
</evidence>
<dbReference type="InterPro" id="IPR017853">
    <property type="entry name" value="GH"/>
</dbReference>
<feature type="glycosylation site" description="N-linked (GlcNAc...) asparagine" evidence="15">
    <location>
        <position position="338"/>
    </location>
</feature>
<evidence type="ECO:0000256" key="4">
    <source>
        <dbReference type="ARBA" id="ARBA00008871"/>
    </source>
</evidence>
<comment type="subcellular location">
    <subcellularLocation>
        <location evidence="2">Lysosome</location>
    </subcellularLocation>
    <subcellularLocation>
        <location evidence="3">Secreted</location>
    </subcellularLocation>
</comment>
<evidence type="ECO:0000256" key="17">
    <source>
        <dbReference type="RuleBase" id="RU610713"/>
    </source>
</evidence>
<keyword evidence="20" id="KW-1185">Reference proteome</keyword>